<name>D2RZM6_HALTV</name>
<gene>
    <name evidence="7" type="ordered locus">Htur_3200</name>
</gene>
<protein>
    <submittedName>
        <fullName evidence="7">Ribonuclease BN</fullName>
    </submittedName>
</protein>
<evidence type="ECO:0000256" key="6">
    <source>
        <dbReference type="SAM" id="Phobius"/>
    </source>
</evidence>
<dbReference type="Proteomes" id="UP000001903">
    <property type="component" value="Chromosome"/>
</dbReference>
<dbReference type="eggNOG" id="arCOG04965">
    <property type="taxonomic scope" value="Archaea"/>
</dbReference>
<dbReference type="GO" id="GO:0005886">
    <property type="term" value="C:plasma membrane"/>
    <property type="evidence" value="ECO:0007669"/>
    <property type="project" value="UniProtKB-SubCell"/>
</dbReference>
<evidence type="ECO:0000313" key="8">
    <source>
        <dbReference type="Proteomes" id="UP000001903"/>
    </source>
</evidence>
<keyword evidence="4 6" id="KW-1133">Transmembrane helix</keyword>
<keyword evidence="3 6" id="KW-0812">Transmembrane</keyword>
<dbReference type="PANTHER" id="PTHR30213:SF0">
    <property type="entry name" value="UPF0761 MEMBRANE PROTEIN YIHY"/>
    <property type="match status" value="1"/>
</dbReference>
<feature type="transmembrane region" description="Helical" evidence="6">
    <location>
        <begin position="155"/>
        <end position="177"/>
    </location>
</feature>
<evidence type="ECO:0000256" key="1">
    <source>
        <dbReference type="ARBA" id="ARBA00004651"/>
    </source>
</evidence>
<dbReference type="Pfam" id="PF03631">
    <property type="entry name" value="Virul_fac_BrkB"/>
    <property type="match status" value="1"/>
</dbReference>
<dbReference type="AlphaFoldDB" id="D2RZM6"/>
<keyword evidence="5 6" id="KW-0472">Membrane</keyword>
<organism evidence="7 8">
    <name type="scientific">Haloterrigena turkmenica (strain ATCC 51198 / DSM 5511 / JCM 9101 / NCIMB 13204 / VKM B-1734 / 4k)</name>
    <name type="common">Halococcus turkmenicus</name>
    <dbReference type="NCBI Taxonomy" id="543526"/>
    <lineage>
        <taxon>Archaea</taxon>
        <taxon>Methanobacteriati</taxon>
        <taxon>Methanobacteriota</taxon>
        <taxon>Stenosarchaea group</taxon>
        <taxon>Halobacteria</taxon>
        <taxon>Halobacteriales</taxon>
        <taxon>Natrialbaceae</taxon>
        <taxon>Haloterrigena</taxon>
    </lineage>
</organism>
<dbReference type="PANTHER" id="PTHR30213">
    <property type="entry name" value="INNER MEMBRANE PROTEIN YHJD"/>
    <property type="match status" value="1"/>
</dbReference>
<evidence type="ECO:0000256" key="5">
    <source>
        <dbReference type="ARBA" id="ARBA00023136"/>
    </source>
</evidence>
<evidence type="ECO:0000256" key="4">
    <source>
        <dbReference type="ARBA" id="ARBA00022989"/>
    </source>
</evidence>
<dbReference type="HOGENOM" id="CLU_045539_1_0_2"/>
<dbReference type="GeneID" id="8743820"/>
<evidence type="ECO:0000313" key="7">
    <source>
        <dbReference type="EMBL" id="ADB62065.1"/>
    </source>
</evidence>
<dbReference type="PIRSF" id="PIRSF035875">
    <property type="entry name" value="RNase_BN"/>
    <property type="match status" value="1"/>
</dbReference>
<feature type="transmembrane region" description="Helical" evidence="6">
    <location>
        <begin position="189"/>
        <end position="211"/>
    </location>
</feature>
<dbReference type="RefSeq" id="WP_012944324.1">
    <property type="nucleotide sequence ID" value="NC_013743.1"/>
</dbReference>
<keyword evidence="8" id="KW-1185">Reference proteome</keyword>
<reference evidence="7 8" key="1">
    <citation type="journal article" date="2010" name="Stand. Genomic Sci.">
        <title>Complete genome sequence of Haloterrigena turkmenica type strain (4k).</title>
        <authorList>
            <person name="Saunders E."/>
            <person name="Tindall B.J."/>
            <person name="Fahnrich R."/>
            <person name="Lapidus A."/>
            <person name="Copeland A."/>
            <person name="Del Rio T.G."/>
            <person name="Lucas S."/>
            <person name="Chen F."/>
            <person name="Tice H."/>
            <person name="Cheng J.F."/>
            <person name="Han C."/>
            <person name="Detter J.C."/>
            <person name="Bruce D."/>
            <person name="Goodwin L."/>
            <person name="Chain P."/>
            <person name="Pitluck S."/>
            <person name="Pati A."/>
            <person name="Ivanova N."/>
            <person name="Mavromatis K."/>
            <person name="Chen A."/>
            <person name="Palaniappan K."/>
            <person name="Land M."/>
            <person name="Hauser L."/>
            <person name="Chang Y.J."/>
            <person name="Jeffries C.D."/>
            <person name="Brettin T."/>
            <person name="Rohde M."/>
            <person name="Goker M."/>
            <person name="Bristow J."/>
            <person name="Eisen J.A."/>
            <person name="Markowitz V."/>
            <person name="Hugenholtz P."/>
            <person name="Klenk H.P."/>
            <person name="Kyrpides N.C."/>
        </authorList>
    </citation>
    <scope>NUCLEOTIDE SEQUENCE [LARGE SCALE GENOMIC DNA]</scope>
    <source>
        <strain evidence="8">ATCC 51198 / DSM 5511 / JCM 9101 / NCIMB 13204 / VKM B-1734 / 4k</strain>
    </source>
</reference>
<evidence type="ECO:0000256" key="3">
    <source>
        <dbReference type="ARBA" id="ARBA00022692"/>
    </source>
</evidence>
<keyword evidence="2" id="KW-1003">Cell membrane</keyword>
<proteinExistence type="predicted"/>
<dbReference type="KEGG" id="htu:Htur_3200"/>
<dbReference type="STRING" id="543526.Htur_3200"/>
<dbReference type="NCBIfam" id="TIGR00765">
    <property type="entry name" value="yihY_not_rbn"/>
    <property type="match status" value="1"/>
</dbReference>
<sequence length="258" mass="26781">MSTVGSVVALARDRNLTFLAAGIAYYAFVSTIPLLLLAVTIASFVGGQALADRVASMLSQQLSSSGQQMVSQALTNPSGRAAASVVGFFGVVWSALKLFRGLDQAFDEIYADEVDVSLLGQVWDGIVVIVGIALSVALVVAVGAALSILNLQIPFANVLGSLVLIVVLAIAFLPIYYVLPPMDVSVRSVLPGTIVAAIGWVLLQIGFRIYAANAGKYAAYGVIGAVLLFVTWLYFGSIVILLGAAVNAVRRGATAGTT</sequence>
<accession>D2RZM6</accession>
<dbReference type="EMBL" id="CP001860">
    <property type="protein sequence ID" value="ADB62065.1"/>
    <property type="molecule type" value="Genomic_DNA"/>
</dbReference>
<dbReference type="InterPro" id="IPR017039">
    <property type="entry name" value="Virul_fac_BrkB"/>
</dbReference>
<feature type="transmembrane region" description="Helical" evidence="6">
    <location>
        <begin position="126"/>
        <end position="149"/>
    </location>
</feature>
<evidence type="ECO:0000256" key="2">
    <source>
        <dbReference type="ARBA" id="ARBA00022475"/>
    </source>
</evidence>
<comment type="subcellular location">
    <subcellularLocation>
        <location evidence="1">Cell membrane</location>
        <topology evidence="1">Multi-pass membrane protein</topology>
    </subcellularLocation>
</comment>
<dbReference type="OrthoDB" id="204872at2157"/>
<feature type="transmembrane region" description="Helical" evidence="6">
    <location>
        <begin position="23"/>
        <end position="47"/>
    </location>
</feature>
<feature type="transmembrane region" description="Helical" evidence="6">
    <location>
        <begin position="217"/>
        <end position="242"/>
    </location>
</feature>